<reference evidence="12 13" key="1">
    <citation type="submission" date="2017-10" db="EMBL/GenBank/DDBJ databases">
        <title>A new Pekin duck reference genome.</title>
        <authorList>
            <person name="Hou Z.-C."/>
            <person name="Zhou Z.-K."/>
            <person name="Zhu F."/>
            <person name="Hou S.-S."/>
        </authorList>
    </citation>
    <scope>NUCLEOTIDE SEQUENCE [LARGE SCALE GENOMIC DNA]</scope>
</reference>
<dbReference type="GO" id="GO:0015816">
    <property type="term" value="P:glycine transport"/>
    <property type="evidence" value="ECO:0007669"/>
    <property type="project" value="TreeGrafter"/>
</dbReference>
<dbReference type="GO" id="GO:0015293">
    <property type="term" value="F:symporter activity"/>
    <property type="evidence" value="ECO:0007669"/>
    <property type="project" value="UniProtKB-KW"/>
</dbReference>
<evidence type="ECO:0000313" key="12">
    <source>
        <dbReference type="Ensembl" id="ENSAPLP00000025468.1"/>
    </source>
</evidence>
<evidence type="ECO:0000256" key="2">
    <source>
        <dbReference type="ARBA" id="ARBA00022448"/>
    </source>
</evidence>
<dbReference type="Proteomes" id="UP000016666">
    <property type="component" value="Chromosome 27"/>
</dbReference>
<dbReference type="InterPro" id="IPR002438">
    <property type="entry name" value="Neutral_aa_SLC6"/>
</dbReference>
<reference evidence="12" key="3">
    <citation type="submission" date="2025-09" db="UniProtKB">
        <authorList>
            <consortium name="Ensembl"/>
        </authorList>
    </citation>
    <scope>IDENTIFICATION</scope>
</reference>
<keyword evidence="13" id="KW-1185">Reference proteome</keyword>
<keyword evidence="2 9" id="KW-0813">Transport</keyword>
<dbReference type="PANTHER" id="PTHR11616">
    <property type="entry name" value="SODIUM/CHLORIDE DEPENDENT TRANSPORTER"/>
    <property type="match status" value="1"/>
</dbReference>
<dbReference type="NCBIfam" id="NF037979">
    <property type="entry name" value="Na_transp"/>
    <property type="match status" value="1"/>
</dbReference>
<dbReference type="GO" id="GO:0032328">
    <property type="term" value="P:alanine transport"/>
    <property type="evidence" value="ECO:0007669"/>
    <property type="project" value="TreeGrafter"/>
</dbReference>
<organism evidence="12 13">
    <name type="scientific">Anas platyrhynchos platyrhynchos</name>
    <name type="common">Northern mallard</name>
    <dbReference type="NCBI Taxonomy" id="8840"/>
    <lineage>
        <taxon>Eukaryota</taxon>
        <taxon>Metazoa</taxon>
        <taxon>Chordata</taxon>
        <taxon>Craniata</taxon>
        <taxon>Vertebrata</taxon>
        <taxon>Euteleostomi</taxon>
        <taxon>Archelosauria</taxon>
        <taxon>Archosauria</taxon>
        <taxon>Dinosauria</taxon>
        <taxon>Saurischia</taxon>
        <taxon>Theropoda</taxon>
        <taxon>Coelurosauria</taxon>
        <taxon>Aves</taxon>
        <taxon>Neognathae</taxon>
        <taxon>Galloanserae</taxon>
        <taxon>Anseriformes</taxon>
        <taxon>Anatidae</taxon>
        <taxon>Anatinae</taxon>
        <taxon>Anas</taxon>
    </lineage>
</organism>
<feature type="transmembrane region" description="Helical" evidence="11">
    <location>
        <begin position="301"/>
        <end position="322"/>
    </location>
</feature>
<dbReference type="GO" id="GO:0005886">
    <property type="term" value="C:plasma membrane"/>
    <property type="evidence" value="ECO:0007669"/>
    <property type="project" value="InterPro"/>
</dbReference>
<keyword evidence="6 11" id="KW-0472">Membrane</keyword>
<feature type="binding site" evidence="8">
    <location>
        <position position="75"/>
    </location>
    <ligand>
        <name>Na(+)</name>
        <dbReference type="ChEBI" id="CHEBI:29101"/>
        <label>1</label>
    </ligand>
</feature>
<feature type="transmembrane region" description="Helical" evidence="11">
    <location>
        <begin position="651"/>
        <end position="672"/>
    </location>
</feature>
<dbReference type="Ensembl" id="ENSAPLT00000043647.1">
    <property type="protein sequence ID" value="ENSAPLP00000025468.1"/>
    <property type="gene ID" value="ENSAPLG00000015200.2"/>
</dbReference>
<feature type="transmembrane region" description="Helical" evidence="11">
    <location>
        <begin position="99"/>
        <end position="120"/>
    </location>
</feature>
<feature type="transmembrane region" description="Helical" evidence="11">
    <location>
        <begin position="692"/>
        <end position="718"/>
    </location>
</feature>
<accession>A0A493TIA8</accession>
<dbReference type="GeneTree" id="ENSGT00940000156542"/>
<feature type="compositionally biased region" description="Polar residues" evidence="10">
    <location>
        <begin position="823"/>
        <end position="834"/>
    </location>
</feature>
<feature type="transmembrane region" description="Helical" evidence="11">
    <location>
        <begin position="225"/>
        <end position="246"/>
    </location>
</feature>
<evidence type="ECO:0000256" key="9">
    <source>
        <dbReference type="RuleBase" id="RU003732"/>
    </source>
</evidence>
<reference evidence="12" key="2">
    <citation type="submission" date="2025-08" db="UniProtKB">
        <authorList>
            <consortium name="Ensembl"/>
        </authorList>
    </citation>
    <scope>IDENTIFICATION</scope>
</reference>
<dbReference type="GO" id="GO:0015820">
    <property type="term" value="P:L-leucine transport"/>
    <property type="evidence" value="ECO:0007669"/>
    <property type="project" value="TreeGrafter"/>
</dbReference>
<evidence type="ECO:0000256" key="10">
    <source>
        <dbReference type="SAM" id="MobiDB-lite"/>
    </source>
</evidence>
<evidence type="ECO:0000256" key="11">
    <source>
        <dbReference type="SAM" id="Phobius"/>
    </source>
</evidence>
<evidence type="ECO:0000256" key="1">
    <source>
        <dbReference type="ARBA" id="ARBA00004141"/>
    </source>
</evidence>
<feature type="binding site" evidence="8">
    <location>
        <position position="340"/>
    </location>
    <ligand>
        <name>Na(+)</name>
        <dbReference type="ChEBI" id="CHEBI:29101"/>
        <label>1</label>
    </ligand>
</feature>
<dbReference type="CDD" id="cd11521">
    <property type="entry name" value="SLC6sbd_NTT4"/>
    <property type="match status" value="1"/>
</dbReference>
<dbReference type="PANTHER" id="PTHR11616:SF102">
    <property type="entry name" value="SODIUM-DEPENDENT NEUTRAL AMINO ACID TRANSPORTER SLC6A17"/>
    <property type="match status" value="1"/>
</dbReference>
<dbReference type="GO" id="GO:0007420">
    <property type="term" value="P:brain development"/>
    <property type="evidence" value="ECO:0007669"/>
    <property type="project" value="Ensembl"/>
</dbReference>
<name>A0A493TIA8_ANAPP</name>
<feature type="transmembrane region" description="Helical" evidence="11">
    <location>
        <begin position="334"/>
        <end position="357"/>
    </location>
</feature>
<dbReference type="Pfam" id="PF00209">
    <property type="entry name" value="SNF"/>
    <property type="match status" value="1"/>
</dbReference>
<feature type="transmembrane region" description="Helical" evidence="11">
    <location>
        <begin position="141"/>
        <end position="169"/>
    </location>
</feature>
<feature type="transmembrane region" description="Helical" evidence="11">
    <location>
        <begin position="582"/>
        <end position="608"/>
    </location>
</feature>
<feature type="transmembrane region" description="Helical" evidence="11">
    <location>
        <begin position="258"/>
        <end position="278"/>
    </location>
</feature>
<evidence type="ECO:0000256" key="8">
    <source>
        <dbReference type="PIRSR" id="PIRSR600175-1"/>
    </source>
</evidence>
<feature type="region of interest" description="Disordered" evidence="10">
    <location>
        <begin position="805"/>
        <end position="852"/>
    </location>
</feature>
<feature type="transmembrane region" description="Helical" evidence="11">
    <location>
        <begin position="738"/>
        <end position="763"/>
    </location>
</feature>
<dbReference type="InterPro" id="IPR000175">
    <property type="entry name" value="Na/ntran_symport"/>
</dbReference>
<keyword evidence="7" id="KW-0325">Glycoprotein</keyword>
<dbReference type="PROSITE" id="PS00610">
    <property type="entry name" value="NA_NEUROTRAN_SYMP_1"/>
    <property type="match status" value="1"/>
</dbReference>
<feature type="transmembrane region" description="Helical" evidence="11">
    <location>
        <begin position="69"/>
        <end position="87"/>
    </location>
</feature>
<dbReference type="PRINTS" id="PR01206">
    <property type="entry name" value="ORPHTRNSPORT"/>
</dbReference>
<dbReference type="SUPFAM" id="SSF161070">
    <property type="entry name" value="SNF-like"/>
    <property type="match status" value="1"/>
</dbReference>
<dbReference type="PROSITE" id="PS00754">
    <property type="entry name" value="NA_NEUROTRAN_SYMP_2"/>
    <property type="match status" value="1"/>
</dbReference>
<evidence type="ECO:0000256" key="3">
    <source>
        <dbReference type="ARBA" id="ARBA00022692"/>
    </source>
</evidence>
<keyword evidence="3 9" id="KW-0812">Transmembrane</keyword>
<dbReference type="PROSITE" id="PS50267">
    <property type="entry name" value="NA_NEUROTRAN_SYMP_3"/>
    <property type="match status" value="1"/>
</dbReference>
<feature type="transmembrane region" description="Helical" evidence="11">
    <location>
        <begin position="620"/>
        <end position="639"/>
    </location>
</feature>
<dbReference type="GO" id="GO:0008021">
    <property type="term" value="C:synaptic vesicle"/>
    <property type="evidence" value="ECO:0007669"/>
    <property type="project" value="TreeGrafter"/>
</dbReference>
<dbReference type="GO" id="GO:0035725">
    <property type="term" value="P:sodium ion transmembrane transport"/>
    <property type="evidence" value="ECO:0007669"/>
    <property type="project" value="TreeGrafter"/>
</dbReference>
<sequence>MPKNSKVTQREHSNEHVTESVADLLAHEEPVDYKRSVLNVTGEAWDKQKDGEEELDAENRPAWNSKLQYILAQIGYSVGLGNVWRFPYLCQKNGGGAYLVPYLVLLIIIGLPLFFLELAVGQRIRRGSIGVWNYICPRLGGIGYASCLVCFFVGLYYNVIIGWSIFYFFKSFQYPLPWSECPIARNGSVAVVEAECERSSATTYFWYREALDISNSISESGGLNWKMTLCLLVAWSLVGLAMIKGIQSSGKVMYFSSLFPYVVLVCFLVRGLLLRGAVDGIMHMFTPKLDKMLDPQVWREAATQVFFALGLGFGGVIAFSSYNKQDNNCHFDATLVSFINFFTSVLATLVVFAVLGFKANIMNEKCVVENAEKILGYLNTNVLSHDLIPPHVNFSHLTAKDYNEMYRVIMTVKEGHFKELGLDACLLEDELDKVPGGIPNRRSRSPCPLPVPGRSYFIWVAPGTWIWRSCFYRPSIGMGIPFPCGLPSAQGSFLGCRNGLPIVSLTATSSLPGWGAGVDFCFLQELFSGTRETWGLQGHAGFVSDMLLLSFWPLSPKQSVQGTGLAFIAFTEAMTHFPASPFWSVMFFLMLINLGLGSMIGTMSGITTPIIDTFKVRKEVFTVGCCIFAFVIGLIFVQRSGNYFVTMFDDYSATLPLTVVVILENIAVAWIYGTKKFMQELTEMLGFRPYQFYYYTWKYVSPICMAVLMTASIIQLGVSPPGYSAWIREEAAEKFLFYPTWAMAILISLIILASLPLPLVFILRQFHLVSDGSNTLSVTYKKGRMMKDISNLEDNDETRFILSKVPSETPSPMPTHRSYLGPGSNSPMEMSSAPNGRYGSGYLMASTPESEL</sequence>
<dbReference type="STRING" id="8840.ENSAPLP00000025468"/>
<evidence type="ECO:0000256" key="4">
    <source>
        <dbReference type="ARBA" id="ARBA00022847"/>
    </source>
</evidence>
<comment type="subcellular location">
    <subcellularLocation>
        <location evidence="1">Membrane</location>
        <topology evidence="1">Multi-pass membrane protein</topology>
    </subcellularLocation>
</comment>
<evidence type="ECO:0000313" key="13">
    <source>
        <dbReference type="Proteomes" id="UP000016666"/>
    </source>
</evidence>
<feature type="binding site" evidence="8">
    <location>
        <position position="78"/>
    </location>
    <ligand>
        <name>Na(+)</name>
        <dbReference type="ChEBI" id="CHEBI:29101"/>
        <label>1</label>
    </ligand>
</feature>
<keyword evidence="4 9" id="KW-0769">Symport</keyword>
<keyword evidence="5 11" id="KW-1133">Transmembrane helix</keyword>
<dbReference type="AlphaFoldDB" id="A0A493TIA8"/>
<dbReference type="GO" id="GO:0015824">
    <property type="term" value="P:proline transport"/>
    <property type="evidence" value="ECO:0007669"/>
    <property type="project" value="TreeGrafter"/>
</dbReference>
<keyword evidence="8" id="KW-0479">Metal-binding</keyword>
<evidence type="ECO:0000256" key="6">
    <source>
        <dbReference type="ARBA" id="ARBA00023136"/>
    </source>
</evidence>
<dbReference type="GO" id="GO:0046872">
    <property type="term" value="F:metal ion binding"/>
    <property type="evidence" value="ECO:0007669"/>
    <property type="project" value="UniProtKB-KW"/>
</dbReference>
<evidence type="ECO:0000256" key="5">
    <source>
        <dbReference type="ARBA" id="ARBA00022989"/>
    </source>
</evidence>
<evidence type="ECO:0000256" key="7">
    <source>
        <dbReference type="ARBA" id="ARBA00023180"/>
    </source>
</evidence>
<feature type="binding site" evidence="8">
    <location>
        <position position="82"/>
    </location>
    <ligand>
        <name>Na(+)</name>
        <dbReference type="ChEBI" id="CHEBI:29101"/>
        <label>1</label>
    </ligand>
</feature>
<comment type="similarity">
    <text evidence="9">Belongs to the sodium:neurotransmitter symporter (SNF) (TC 2.A.22) family.</text>
</comment>
<dbReference type="InterPro" id="IPR037272">
    <property type="entry name" value="SNS_sf"/>
</dbReference>
<protein>
    <recommendedName>
        <fullName evidence="9">Transporter</fullName>
    </recommendedName>
</protein>
<gene>
    <name evidence="12" type="primary">SLC6A17</name>
</gene>
<keyword evidence="8" id="KW-0915">Sodium</keyword>
<proteinExistence type="inferred from homology"/>
<dbReference type="PRINTS" id="PR00176">
    <property type="entry name" value="NANEUSMPORT"/>
</dbReference>